<dbReference type="Gene3D" id="3.90.245.10">
    <property type="entry name" value="Ribonucleoside hydrolase-like"/>
    <property type="match status" value="1"/>
</dbReference>
<accession>A0ABP8WD17</accession>
<sequence>MAACAPLTDLARVVSRTAADGVVDRIVMVGGELVIEDDPEFNVGQDPDAAFVDAVSTTE</sequence>
<name>A0ABP8WD17_9ACTN</name>
<dbReference type="EMBL" id="BAABIM010000002">
    <property type="protein sequence ID" value="GAA4685282.1"/>
    <property type="molecule type" value="Genomic_DNA"/>
</dbReference>
<proteinExistence type="predicted"/>
<evidence type="ECO:0000313" key="2">
    <source>
        <dbReference type="Proteomes" id="UP001500621"/>
    </source>
</evidence>
<comment type="caution">
    <text evidence="1">The sequence shown here is derived from an EMBL/GenBank/DDBJ whole genome shotgun (WGS) entry which is preliminary data.</text>
</comment>
<reference evidence="2" key="1">
    <citation type="journal article" date="2019" name="Int. J. Syst. Evol. Microbiol.">
        <title>The Global Catalogue of Microorganisms (GCM) 10K type strain sequencing project: providing services to taxonomists for standard genome sequencing and annotation.</title>
        <authorList>
            <consortium name="The Broad Institute Genomics Platform"/>
            <consortium name="The Broad Institute Genome Sequencing Center for Infectious Disease"/>
            <person name="Wu L."/>
            <person name="Ma J."/>
        </authorList>
    </citation>
    <scope>NUCLEOTIDE SEQUENCE [LARGE SCALE GENOMIC DNA]</scope>
    <source>
        <strain evidence="2">JCM 18127</strain>
    </source>
</reference>
<dbReference type="Proteomes" id="UP001500621">
    <property type="component" value="Unassembled WGS sequence"/>
</dbReference>
<protein>
    <submittedName>
        <fullName evidence="1">Uncharacterized protein</fullName>
    </submittedName>
</protein>
<organism evidence="1 2">
    <name type="scientific">Nocardioides nanhaiensis</name>
    <dbReference type="NCBI Taxonomy" id="1476871"/>
    <lineage>
        <taxon>Bacteria</taxon>
        <taxon>Bacillati</taxon>
        <taxon>Actinomycetota</taxon>
        <taxon>Actinomycetes</taxon>
        <taxon>Propionibacteriales</taxon>
        <taxon>Nocardioidaceae</taxon>
        <taxon>Nocardioides</taxon>
    </lineage>
</organism>
<dbReference type="RefSeq" id="WP_345265977.1">
    <property type="nucleotide sequence ID" value="NZ_BAABIM010000002.1"/>
</dbReference>
<dbReference type="SUPFAM" id="SSF53590">
    <property type="entry name" value="Nucleoside hydrolase"/>
    <property type="match status" value="1"/>
</dbReference>
<gene>
    <name evidence="1" type="ORF">GCM10023226_23510</name>
</gene>
<evidence type="ECO:0000313" key="1">
    <source>
        <dbReference type="EMBL" id="GAA4685282.1"/>
    </source>
</evidence>
<dbReference type="InterPro" id="IPR036452">
    <property type="entry name" value="Ribo_hydro-like"/>
</dbReference>
<keyword evidence="2" id="KW-1185">Reference proteome</keyword>